<dbReference type="EMBL" id="KZ107847">
    <property type="protein sequence ID" value="OSS48121.1"/>
    <property type="molecule type" value="Genomic_DNA"/>
</dbReference>
<evidence type="ECO:0000313" key="2">
    <source>
        <dbReference type="EMBL" id="OSS48121.1"/>
    </source>
</evidence>
<evidence type="ECO:0000256" key="1">
    <source>
        <dbReference type="SAM" id="Coils"/>
    </source>
</evidence>
<dbReference type="Proteomes" id="UP000193240">
    <property type="component" value="Unassembled WGS sequence"/>
</dbReference>
<organism evidence="2 3">
    <name type="scientific">Epicoccum nigrum</name>
    <name type="common">Soil fungus</name>
    <name type="synonym">Epicoccum purpurascens</name>
    <dbReference type="NCBI Taxonomy" id="105696"/>
    <lineage>
        <taxon>Eukaryota</taxon>
        <taxon>Fungi</taxon>
        <taxon>Dikarya</taxon>
        <taxon>Ascomycota</taxon>
        <taxon>Pezizomycotina</taxon>
        <taxon>Dothideomycetes</taxon>
        <taxon>Pleosporomycetidae</taxon>
        <taxon>Pleosporales</taxon>
        <taxon>Pleosporineae</taxon>
        <taxon>Didymellaceae</taxon>
        <taxon>Epicoccum</taxon>
    </lineage>
</organism>
<accession>A0A1Y2LW89</accession>
<reference evidence="2 3" key="1">
    <citation type="journal article" date="2017" name="Genome Announc.">
        <title>Genome sequence of the saprophytic ascomycete Epicoccum nigrum ICMP 19927 strain isolated from New Zealand.</title>
        <authorList>
            <person name="Fokin M."/>
            <person name="Fleetwood D."/>
            <person name="Weir B.S."/>
            <person name="Villas-Boas S.G."/>
        </authorList>
    </citation>
    <scope>NUCLEOTIDE SEQUENCE [LARGE SCALE GENOMIC DNA]</scope>
    <source>
        <strain evidence="2 3">ICMP 19927</strain>
    </source>
</reference>
<proteinExistence type="predicted"/>
<keyword evidence="1" id="KW-0175">Coiled coil</keyword>
<dbReference type="STRING" id="105696.A0A1Y2LW89"/>
<sequence>MVGILDMANYDLNNYLRQMDSFRAADHARENLVNELIEKLSSLLREQTELKSDYLSERDNRRNYQNRVEEAHRAVTEQQRQLDASSFVLALIDGDGAVVSISRSQILCTLYR</sequence>
<feature type="coiled-coil region" evidence="1">
    <location>
        <begin position="33"/>
        <end position="81"/>
    </location>
</feature>
<dbReference type="AlphaFoldDB" id="A0A1Y2LW89"/>
<keyword evidence="3" id="KW-1185">Reference proteome</keyword>
<protein>
    <submittedName>
        <fullName evidence="2">Uncharacterized protein</fullName>
    </submittedName>
</protein>
<name>A0A1Y2LW89_EPING</name>
<evidence type="ECO:0000313" key="3">
    <source>
        <dbReference type="Proteomes" id="UP000193240"/>
    </source>
</evidence>
<dbReference type="InParanoid" id="A0A1Y2LW89"/>
<gene>
    <name evidence="2" type="ORF">B5807_06438</name>
</gene>